<feature type="transmembrane region" description="Helical" evidence="2">
    <location>
        <begin position="6"/>
        <end position="22"/>
    </location>
</feature>
<dbReference type="Proteomes" id="UP000006556">
    <property type="component" value="Chromosome"/>
</dbReference>
<dbReference type="eggNOG" id="COG0457">
    <property type="taxonomic scope" value="Bacteria"/>
</dbReference>
<keyword evidence="2" id="KW-1133">Transmembrane helix</keyword>
<dbReference type="SUPFAM" id="SSF48452">
    <property type="entry name" value="TPR-like"/>
    <property type="match status" value="1"/>
</dbReference>
<gene>
    <name evidence="3" type="ordered locus">PTH_0757</name>
</gene>
<organism evidence="3 4">
    <name type="scientific">Pelotomaculum thermopropionicum (strain DSM 13744 / JCM 10971 / SI)</name>
    <dbReference type="NCBI Taxonomy" id="370438"/>
    <lineage>
        <taxon>Bacteria</taxon>
        <taxon>Bacillati</taxon>
        <taxon>Bacillota</taxon>
        <taxon>Clostridia</taxon>
        <taxon>Eubacteriales</taxon>
        <taxon>Desulfotomaculaceae</taxon>
        <taxon>Pelotomaculum</taxon>
    </lineage>
</organism>
<proteinExistence type="predicted"/>
<dbReference type="AlphaFoldDB" id="A5D497"/>
<keyword evidence="4" id="KW-1185">Reference proteome</keyword>
<dbReference type="HOGENOM" id="CLU_653544_0_0_9"/>
<accession>A5D497</accession>
<name>A5D497_PELTS</name>
<dbReference type="KEGG" id="pth:PTH_0757"/>
<evidence type="ECO:0000313" key="4">
    <source>
        <dbReference type="Proteomes" id="UP000006556"/>
    </source>
</evidence>
<keyword evidence="2" id="KW-0472">Membrane</keyword>
<evidence type="ECO:0000313" key="3">
    <source>
        <dbReference type="EMBL" id="BAF58938.1"/>
    </source>
</evidence>
<feature type="transmembrane region" description="Helical" evidence="2">
    <location>
        <begin position="60"/>
        <end position="77"/>
    </location>
</feature>
<feature type="region of interest" description="Disordered" evidence="1">
    <location>
        <begin position="129"/>
        <end position="170"/>
    </location>
</feature>
<sequence>MLEYLAMLLAVNLILIALFQVARKRIPLNPLVIYGTVIISFILEAIFPLVISNFTVGKAAGIYLGLIVFSAVALIYVEGRVSLKINTAPAKVTEQETRNNLITGEKTEETDVHGTELTTTFLNQVSPAGAEEVSAPVAEHPASGEDPSAAGTLQETEETTYGEPERPHAAGMPALSEEMAGRPVPAADRAFDAAPEADMPPVGAEEAPVEGHVLSDEEPALKFLQEPEGAPAGPGELQAADESLGPEGLPEEPVPAADRAFEAAPEADMPPVGAEDERVAATYAALEETIKDCITSGFAAKAEGRLEAALGCFLKALRLTKSQQVLLLLAMEICAVYRELGQYRQARMFINAILKHENLINSFDLKQKLRSQLVYLDTLVEILEVARIPDAPYSKIPNFIKIKASNDAFIKLEKFKKEAG</sequence>
<feature type="region of interest" description="Disordered" evidence="1">
    <location>
        <begin position="226"/>
        <end position="253"/>
    </location>
</feature>
<feature type="transmembrane region" description="Helical" evidence="2">
    <location>
        <begin position="31"/>
        <end position="54"/>
    </location>
</feature>
<keyword evidence="2" id="KW-0812">Transmembrane</keyword>
<evidence type="ECO:0000256" key="2">
    <source>
        <dbReference type="SAM" id="Phobius"/>
    </source>
</evidence>
<reference evidence="4" key="1">
    <citation type="journal article" date="2008" name="Genome Res.">
        <title>The genome of Pelotomaculum thermopropionicum reveals niche-associated evolution in anaerobic microbiota.</title>
        <authorList>
            <person name="Kosaka T."/>
            <person name="Kato S."/>
            <person name="Shimoyama T."/>
            <person name="Ishii S."/>
            <person name="Abe T."/>
            <person name="Watanabe K."/>
        </authorList>
    </citation>
    <scope>NUCLEOTIDE SEQUENCE [LARGE SCALE GENOMIC DNA]</scope>
    <source>
        <strain evidence="4">DSM 13744 / JCM 10971 / SI</strain>
    </source>
</reference>
<dbReference type="STRING" id="370438.PTH_0757"/>
<dbReference type="EMBL" id="AP009389">
    <property type="protein sequence ID" value="BAF58938.1"/>
    <property type="molecule type" value="Genomic_DNA"/>
</dbReference>
<protein>
    <submittedName>
        <fullName evidence="3">Hypothetical membrane protein</fullName>
    </submittedName>
</protein>
<evidence type="ECO:0000256" key="1">
    <source>
        <dbReference type="SAM" id="MobiDB-lite"/>
    </source>
</evidence>
<dbReference type="InterPro" id="IPR011990">
    <property type="entry name" value="TPR-like_helical_dom_sf"/>
</dbReference>